<evidence type="ECO:0000256" key="1">
    <source>
        <dbReference type="ARBA" id="ARBA00004141"/>
    </source>
</evidence>
<evidence type="ECO:0008006" key="6">
    <source>
        <dbReference type="Google" id="ProtNLM"/>
    </source>
</evidence>
<evidence type="ECO:0000256" key="2">
    <source>
        <dbReference type="ARBA" id="ARBA00006727"/>
    </source>
</evidence>
<dbReference type="GO" id="GO:0022857">
    <property type="term" value="F:transmembrane transporter activity"/>
    <property type="evidence" value="ECO:0007669"/>
    <property type="project" value="InterPro"/>
</dbReference>
<dbReference type="InterPro" id="IPR036259">
    <property type="entry name" value="MFS_trans_sf"/>
</dbReference>
<dbReference type="InterPro" id="IPR011701">
    <property type="entry name" value="MFS"/>
</dbReference>
<evidence type="ECO:0000256" key="3">
    <source>
        <dbReference type="SAM" id="Phobius"/>
    </source>
</evidence>
<feature type="transmembrane region" description="Helical" evidence="3">
    <location>
        <begin position="162"/>
        <end position="183"/>
    </location>
</feature>
<dbReference type="PANTHER" id="PTHR11360:SF302">
    <property type="entry name" value="MAJOR FACILITATOR SUPERFAMILY (MFS) PROFILE DOMAIN-CONTAINING PROTEIN"/>
    <property type="match status" value="1"/>
</dbReference>
<proteinExistence type="inferred from homology"/>
<keyword evidence="3" id="KW-1133">Transmembrane helix</keyword>
<feature type="transmembrane region" description="Helical" evidence="3">
    <location>
        <begin position="449"/>
        <end position="472"/>
    </location>
</feature>
<keyword evidence="3" id="KW-0812">Transmembrane</keyword>
<name>A0A9P7KBK5_9AGAR</name>
<feature type="transmembrane region" description="Helical" evidence="3">
    <location>
        <begin position="190"/>
        <end position="214"/>
    </location>
</feature>
<comment type="subcellular location">
    <subcellularLocation>
        <location evidence="1">Membrane</location>
        <topology evidence="1">Multi-pass membrane protein</topology>
    </subcellularLocation>
</comment>
<feature type="transmembrane region" description="Helical" evidence="3">
    <location>
        <begin position="134"/>
        <end position="156"/>
    </location>
</feature>
<sequence>MDFLETYGLELTVPNSSSASSAGRGGDNVTVSDSHATMTGIAEPDHIQPAVARLTRQYQALLLLSGFFMTFHVIGINSVFGIFQELYTSPETPILDAQRQDALVSLVGTIGSGLTWSGSIFVNPLVARVENLKAITLTGVVLMSLGLILASFSTKLYLTQALLYGVGSSMYYFPIMSITPIYFDRHRGFAMGVILAGSGIGGMVIAPTLQFLLTKYGAPWGLRILGIWNLATGIPVACVIRHRAGFGSRGRTRINMGLVKRGTFLYQASFSSRFAPFKLCRLTDHSRPQAAGNVIPTIYLTSYSVSVLDYSRSTGSLLLAVNSGVNSLSRIAMGILADNVGRQNTMIGSVFLSGLSVFALWYNAPRARYIAFIILYAVYAGGYNALLPTTITEIYGLENYSSVNGFVYFIRGMGAIFGAPLAGVILGTYKRNGDSPVVLGGINVLQIRFNNVAVYSGILLVAAGICVSYVRWSDARDKGRWRWKA</sequence>
<feature type="transmembrane region" description="Helical" evidence="3">
    <location>
        <begin position="220"/>
        <end position="240"/>
    </location>
</feature>
<dbReference type="GO" id="GO:0016020">
    <property type="term" value="C:membrane"/>
    <property type="evidence" value="ECO:0007669"/>
    <property type="project" value="UniProtKB-SubCell"/>
</dbReference>
<reference evidence="4" key="1">
    <citation type="submission" date="2020-07" db="EMBL/GenBank/DDBJ databases">
        <authorList>
            <person name="Nieuwenhuis M."/>
            <person name="Van De Peppel L.J.J."/>
        </authorList>
    </citation>
    <scope>NUCLEOTIDE SEQUENCE</scope>
    <source>
        <strain evidence="4">AP01</strain>
        <tissue evidence="4">Mycelium</tissue>
    </source>
</reference>
<comment type="similarity">
    <text evidence="2">Belongs to the major facilitator superfamily. Monocarboxylate porter (TC 2.A.1.13) family.</text>
</comment>
<feature type="transmembrane region" description="Helical" evidence="3">
    <location>
        <begin position="369"/>
        <end position="387"/>
    </location>
</feature>
<dbReference type="Gene3D" id="1.20.1250.20">
    <property type="entry name" value="MFS general substrate transporter like domains"/>
    <property type="match status" value="2"/>
</dbReference>
<feature type="transmembrane region" description="Helical" evidence="3">
    <location>
        <begin position="408"/>
        <end position="429"/>
    </location>
</feature>
<keyword evidence="3" id="KW-0472">Membrane</keyword>
<dbReference type="EMBL" id="JABCKV010000031">
    <property type="protein sequence ID" value="KAG5645866.1"/>
    <property type="molecule type" value="Genomic_DNA"/>
</dbReference>
<reference evidence="4" key="2">
    <citation type="submission" date="2021-10" db="EMBL/GenBank/DDBJ databases">
        <title>Phylogenomics reveals ancestral predisposition of the termite-cultivated fungus Termitomyces towards a domesticated lifestyle.</title>
        <authorList>
            <person name="Auxier B."/>
            <person name="Grum-Grzhimaylo A."/>
            <person name="Cardenas M.E."/>
            <person name="Lodge J.D."/>
            <person name="Laessoe T."/>
            <person name="Pedersen O."/>
            <person name="Smith M.E."/>
            <person name="Kuyper T.W."/>
            <person name="Franco-Molano E.A."/>
            <person name="Baroni T.J."/>
            <person name="Aanen D.K."/>
        </authorList>
    </citation>
    <scope>NUCLEOTIDE SEQUENCE</scope>
    <source>
        <strain evidence="4">AP01</strain>
        <tissue evidence="4">Mycelium</tissue>
    </source>
</reference>
<dbReference type="AlphaFoldDB" id="A0A9P7KBK5"/>
<gene>
    <name evidence="4" type="ORF">DXG03_005208</name>
</gene>
<dbReference type="Proteomes" id="UP000775547">
    <property type="component" value="Unassembled WGS sequence"/>
</dbReference>
<protein>
    <recommendedName>
        <fullName evidence="6">Monocarboxylate transporter</fullName>
    </recommendedName>
</protein>
<dbReference type="SUPFAM" id="SSF103473">
    <property type="entry name" value="MFS general substrate transporter"/>
    <property type="match status" value="1"/>
</dbReference>
<dbReference type="InterPro" id="IPR050327">
    <property type="entry name" value="Proton-linked_MCT"/>
</dbReference>
<evidence type="ECO:0000313" key="4">
    <source>
        <dbReference type="EMBL" id="KAG5645866.1"/>
    </source>
</evidence>
<accession>A0A9P7KBK5</accession>
<comment type="caution">
    <text evidence="4">The sequence shown here is derived from an EMBL/GenBank/DDBJ whole genome shotgun (WGS) entry which is preliminary data.</text>
</comment>
<dbReference type="Pfam" id="PF07690">
    <property type="entry name" value="MFS_1"/>
    <property type="match status" value="2"/>
</dbReference>
<dbReference type="OrthoDB" id="2213137at2759"/>
<dbReference type="PANTHER" id="PTHR11360">
    <property type="entry name" value="MONOCARBOXYLATE TRANSPORTER"/>
    <property type="match status" value="1"/>
</dbReference>
<organism evidence="4 5">
    <name type="scientific">Asterophora parasitica</name>
    <dbReference type="NCBI Taxonomy" id="117018"/>
    <lineage>
        <taxon>Eukaryota</taxon>
        <taxon>Fungi</taxon>
        <taxon>Dikarya</taxon>
        <taxon>Basidiomycota</taxon>
        <taxon>Agaricomycotina</taxon>
        <taxon>Agaricomycetes</taxon>
        <taxon>Agaricomycetidae</taxon>
        <taxon>Agaricales</taxon>
        <taxon>Tricholomatineae</taxon>
        <taxon>Lyophyllaceae</taxon>
        <taxon>Asterophora</taxon>
    </lineage>
</organism>
<evidence type="ECO:0000313" key="5">
    <source>
        <dbReference type="Proteomes" id="UP000775547"/>
    </source>
</evidence>
<keyword evidence="5" id="KW-1185">Reference proteome</keyword>
<feature type="transmembrane region" description="Helical" evidence="3">
    <location>
        <begin position="103"/>
        <end position="122"/>
    </location>
</feature>
<feature type="transmembrane region" description="Helical" evidence="3">
    <location>
        <begin position="61"/>
        <end position="83"/>
    </location>
</feature>